<dbReference type="Gene3D" id="3.90.182.10">
    <property type="entry name" value="Toxin - Anthrax Protective Antigen,domain 1"/>
    <property type="match status" value="1"/>
</dbReference>
<dbReference type="SUPFAM" id="SSF56988">
    <property type="entry name" value="Anthrax protective antigen"/>
    <property type="match status" value="1"/>
</dbReference>
<keyword evidence="2" id="KW-1133">Transmembrane helix</keyword>
<keyword evidence="2" id="KW-0472">Membrane</keyword>
<feature type="transmembrane region" description="Helical" evidence="2">
    <location>
        <begin position="144"/>
        <end position="163"/>
    </location>
</feature>
<feature type="domain" description="PA14" evidence="3">
    <location>
        <begin position="894"/>
        <end position="1040"/>
    </location>
</feature>
<name>A0A1Q9CML0_SYMMI</name>
<proteinExistence type="predicted"/>
<dbReference type="PROSITE" id="PS51820">
    <property type="entry name" value="PA14"/>
    <property type="match status" value="1"/>
</dbReference>
<feature type="transmembrane region" description="Helical" evidence="2">
    <location>
        <begin position="461"/>
        <end position="482"/>
    </location>
</feature>
<protein>
    <recommendedName>
        <fullName evidence="3">PA14 domain-containing protein</fullName>
    </recommendedName>
</protein>
<dbReference type="OrthoDB" id="418156at2759"/>
<accession>A0A1Q9CML0</accession>
<evidence type="ECO:0000259" key="3">
    <source>
        <dbReference type="PROSITE" id="PS51820"/>
    </source>
</evidence>
<dbReference type="Pfam" id="PF07691">
    <property type="entry name" value="PA14"/>
    <property type="match status" value="1"/>
</dbReference>
<dbReference type="InterPro" id="IPR037524">
    <property type="entry name" value="PA14/GLEYA"/>
</dbReference>
<evidence type="ECO:0000256" key="2">
    <source>
        <dbReference type="SAM" id="Phobius"/>
    </source>
</evidence>
<dbReference type="SMART" id="SM00758">
    <property type="entry name" value="PA14"/>
    <property type="match status" value="1"/>
</dbReference>
<evidence type="ECO:0000256" key="1">
    <source>
        <dbReference type="SAM" id="MobiDB-lite"/>
    </source>
</evidence>
<evidence type="ECO:0000313" key="4">
    <source>
        <dbReference type="EMBL" id="OLP84169.1"/>
    </source>
</evidence>
<feature type="transmembrane region" description="Helical" evidence="2">
    <location>
        <begin position="502"/>
        <end position="523"/>
    </location>
</feature>
<dbReference type="Proteomes" id="UP000186817">
    <property type="component" value="Unassembled WGS sequence"/>
</dbReference>
<dbReference type="InterPro" id="IPR011658">
    <property type="entry name" value="PA14_dom"/>
</dbReference>
<gene>
    <name evidence="4" type="ORF">AK812_SmicGene34977</name>
</gene>
<sequence>MILAETGRLQADNPIPAVKDSELCLHIAEVALGLANKAVEDGTKSTSARPVLEALLTDIRITILLRQIFDTGSLPEFLGTTPVKDVDVFISHSWSAGRWDKYLAVCYFLNRKVENLGLAAKAMTAFVVLSEASMLAFADISIHVMFVFLLDFPILIFFLVFFFGQHLTCGVWGPNFWLDRLCVDQTDAKRKAEGIAGLPTIVANSSELLVLWDKSYYQRLWCNFELSIFFKGNGLKNLRLVPLWLTPWLLTTMLLSYFSARLVAVFTESDPSFGINDTSKLSGAAGNALAFGLKRFWGYAVATEGYLFFWLLPIMVGIVSFQKKLDGHRDMLESMKSVGVRNAKCAVESDRLAIEAQVAELFDGLEDPVIAVSVEVELIDLSLTYSARLAVRSVTGFANHDDCLEEFNKYVQGPMHDAVVEDLGDVCLLAMFPWILSFFPVTWAGRPARHALGYRSDFEYLAVEFTECLFFMLVYPAAYPCLLRCVRFLDNSFDSGFLQAPAAFGSGLLIFNLVQLLGFRAYIDPRVYRLSPFGDSCGTMPRSSLLTWRCRGTVFLALLALGRTEQQCEEDGPAGQPTKQAALLQVRKHSHETVPPDVMEIPALEEISSSGPLFEQCRARKTGAEGRRGMELDLGNSTRANVSLLGVAGTTSCSLEDTPLVTFTSSGQATLECCAAGNAKCQGCQALSGSGATADCQECAGGFHFGANACEACRDIPGFVDPTGKTCQQYWDDDVCRNGAVKASNFNSKIASGKTIEHYRHNGLSAKEACCACGGGMRAAIPFRYVSSGRSWVLGERMADYPHPRTNGHYRVAGVLDGAACDLHSLGLTLDAGTGRISGTPKAEEPTQVECAIENDQGGGLVANTTVTIDLQHFAYDAQVLSFPAPSGKYSPRVGSGGLECDYFYYDEAQCNIPNLGTMTPSHSALVDNLYMESGNFPNIQQTDNFCQRCKGFLRVQQEGSYKFYTTSDDGSNLYLNGEKIVDNDGCHGRRERSSSSKLLSSGAHELIVDFCEAGGGERLYVHYEGPDTSNSKVTIPKEDLKHRKELSYTNWRVACTPSAPWLSISSQGELSAQTSGDLLPEAAFCTVTAFNGTVDQMLSLPVVYPSHWASMQFKEVVGDKKVAVGSTLNLVAARAIPALTLVGEGSTPPAAFSASCSTSGTEATFDLTTGDMVVRGHVAFRLDMLTGEMLGVPNMGVLVATSATPCGAFLMPRARRASECVRGTFFGELAFQPQGALPQFSSVTHQFDFRLLICQHCGSGACTDYCSGDSCETPYRDEQAALWVDCRGCQSPDFTSAYVRINDCDAQSSCLTLKKLGASAAFLEGDYCPAADGERDGLVPYYAKTGEVPAATLYLTKWSAARELNNPCPSGTTWVIRRSSPADFFKGSYLELRGQVLACLDQDALGSGAGDSWSIGDTVLDGSDTQIDVTMLDEGYLAENPSDSSPRVTLSPVARQCSNPLDQREAAKTKGDEDSGDGFEFDDPDSPIGGKRPFYALSPCECFGGDYGAAPPVSASVLIVSGSRSCEPQKMLKTLVDVGAEGCEMACRSGDHSIGDAECNFYFTGSYTDMTVCRLYSGCGNLVQEVNSHGELFGITKHEACLVADPKACRARKREKWLAGMLDPVGDCLFEDLLSQCDVSLIRGGHGIGECGSCTHMLHSAEVVQTSKLKRPLPETFEAGSQLSVSCGSRYAGLNRFGNDPFSSQQIICQDGVWARLAL</sequence>
<feature type="transmembrane region" description="Helical" evidence="2">
    <location>
        <begin position="118"/>
        <end position="138"/>
    </location>
</feature>
<dbReference type="EMBL" id="LSRX01001061">
    <property type="protein sequence ID" value="OLP84169.1"/>
    <property type="molecule type" value="Genomic_DNA"/>
</dbReference>
<organism evidence="4 5">
    <name type="scientific">Symbiodinium microadriaticum</name>
    <name type="common">Dinoflagellate</name>
    <name type="synonym">Zooxanthella microadriatica</name>
    <dbReference type="NCBI Taxonomy" id="2951"/>
    <lineage>
        <taxon>Eukaryota</taxon>
        <taxon>Sar</taxon>
        <taxon>Alveolata</taxon>
        <taxon>Dinophyceae</taxon>
        <taxon>Suessiales</taxon>
        <taxon>Symbiodiniaceae</taxon>
        <taxon>Symbiodinium</taxon>
    </lineage>
</organism>
<keyword evidence="2" id="KW-0812">Transmembrane</keyword>
<evidence type="ECO:0000313" key="5">
    <source>
        <dbReference type="Proteomes" id="UP000186817"/>
    </source>
</evidence>
<keyword evidence="5" id="KW-1185">Reference proteome</keyword>
<reference evidence="4 5" key="1">
    <citation type="submission" date="2016-02" db="EMBL/GenBank/DDBJ databases">
        <title>Genome analysis of coral dinoflagellate symbionts highlights evolutionary adaptations to a symbiotic lifestyle.</title>
        <authorList>
            <person name="Aranda M."/>
            <person name="Li Y."/>
            <person name="Liew Y.J."/>
            <person name="Baumgarten S."/>
            <person name="Simakov O."/>
            <person name="Wilson M."/>
            <person name="Piel J."/>
            <person name="Ashoor H."/>
            <person name="Bougouffa S."/>
            <person name="Bajic V.B."/>
            <person name="Ryu T."/>
            <person name="Ravasi T."/>
            <person name="Bayer T."/>
            <person name="Micklem G."/>
            <person name="Kim H."/>
            <person name="Bhak J."/>
            <person name="Lajeunesse T.C."/>
            <person name="Voolstra C.R."/>
        </authorList>
    </citation>
    <scope>NUCLEOTIDE SEQUENCE [LARGE SCALE GENOMIC DNA]</scope>
    <source>
        <strain evidence="4 5">CCMP2467</strain>
    </source>
</reference>
<comment type="caution">
    <text evidence="4">The sequence shown here is derived from an EMBL/GenBank/DDBJ whole genome shotgun (WGS) entry which is preliminary data.</text>
</comment>
<feature type="transmembrane region" description="Helical" evidence="2">
    <location>
        <begin position="296"/>
        <end position="321"/>
    </location>
</feature>
<feature type="transmembrane region" description="Helical" evidence="2">
    <location>
        <begin position="240"/>
        <end position="260"/>
    </location>
</feature>
<feature type="compositionally biased region" description="Acidic residues" evidence="1">
    <location>
        <begin position="1475"/>
        <end position="1486"/>
    </location>
</feature>
<feature type="region of interest" description="Disordered" evidence="1">
    <location>
        <begin position="1438"/>
        <end position="1488"/>
    </location>
</feature>
<feature type="transmembrane region" description="Helical" evidence="2">
    <location>
        <begin position="423"/>
        <end position="441"/>
    </location>
</feature>
<feature type="compositionally biased region" description="Basic and acidic residues" evidence="1">
    <location>
        <begin position="1463"/>
        <end position="1474"/>
    </location>
</feature>